<evidence type="ECO:0000313" key="4">
    <source>
        <dbReference type="EMBL" id="KAK8965441.1"/>
    </source>
</evidence>
<organism evidence="4 5">
    <name type="scientific">Platanthera guangdongensis</name>
    <dbReference type="NCBI Taxonomy" id="2320717"/>
    <lineage>
        <taxon>Eukaryota</taxon>
        <taxon>Viridiplantae</taxon>
        <taxon>Streptophyta</taxon>
        <taxon>Embryophyta</taxon>
        <taxon>Tracheophyta</taxon>
        <taxon>Spermatophyta</taxon>
        <taxon>Magnoliopsida</taxon>
        <taxon>Liliopsida</taxon>
        <taxon>Asparagales</taxon>
        <taxon>Orchidaceae</taxon>
        <taxon>Orchidoideae</taxon>
        <taxon>Orchideae</taxon>
        <taxon>Orchidinae</taxon>
        <taxon>Platanthera</taxon>
    </lineage>
</organism>
<dbReference type="PANTHER" id="PTHR11831">
    <property type="entry name" value="30S 40S RIBOSOMAL PROTEIN"/>
    <property type="match status" value="1"/>
</dbReference>
<evidence type="ECO:0000256" key="2">
    <source>
        <dbReference type="ARBA" id="ARBA00023274"/>
    </source>
</evidence>
<dbReference type="SUPFAM" id="SSF55174">
    <property type="entry name" value="Alpha-L RNA-binding motif"/>
    <property type="match status" value="1"/>
</dbReference>
<dbReference type="PANTHER" id="PTHR11831:SF30">
    <property type="entry name" value="SMALL RIBOSOMAL SUBUNIT PROTEIN US4M"/>
    <property type="match status" value="1"/>
</dbReference>
<feature type="domain" description="RNA-binding S4" evidence="3">
    <location>
        <begin position="66"/>
        <end position="125"/>
    </location>
</feature>
<dbReference type="Proteomes" id="UP001412067">
    <property type="component" value="Unassembled WGS sequence"/>
</dbReference>
<accession>A0ABR2MN64</accession>
<evidence type="ECO:0000313" key="5">
    <source>
        <dbReference type="Proteomes" id="UP001412067"/>
    </source>
</evidence>
<dbReference type="CDD" id="cd00165">
    <property type="entry name" value="S4"/>
    <property type="match status" value="1"/>
</dbReference>
<proteinExistence type="inferred from homology"/>
<dbReference type="InterPro" id="IPR002942">
    <property type="entry name" value="S4_RNA-bd"/>
</dbReference>
<dbReference type="Pfam" id="PF01479">
    <property type="entry name" value="S4"/>
    <property type="match status" value="1"/>
</dbReference>
<comment type="similarity">
    <text evidence="1">Belongs to the universal ribosomal protein uS4 family.</text>
</comment>
<keyword evidence="2" id="KW-0687">Ribonucleoprotein</keyword>
<dbReference type="EMBL" id="JBBWWR010000006">
    <property type="protein sequence ID" value="KAK8965441.1"/>
    <property type="molecule type" value="Genomic_DNA"/>
</dbReference>
<dbReference type="InterPro" id="IPR022801">
    <property type="entry name" value="Ribosomal_uS4"/>
</dbReference>
<dbReference type="Gene3D" id="3.10.290.10">
    <property type="entry name" value="RNA-binding S4 domain"/>
    <property type="match status" value="1"/>
</dbReference>
<dbReference type="InterPro" id="IPR036986">
    <property type="entry name" value="S4_RNA-bd_sf"/>
</dbReference>
<name>A0ABR2MN64_9ASPA</name>
<reference evidence="4 5" key="1">
    <citation type="journal article" date="2022" name="Nat. Plants">
        <title>Genomes of leafy and leafless Platanthera orchids illuminate the evolution of mycoheterotrophy.</title>
        <authorList>
            <person name="Li M.H."/>
            <person name="Liu K.W."/>
            <person name="Li Z."/>
            <person name="Lu H.C."/>
            <person name="Ye Q.L."/>
            <person name="Zhang D."/>
            <person name="Wang J.Y."/>
            <person name="Li Y.F."/>
            <person name="Zhong Z.M."/>
            <person name="Liu X."/>
            <person name="Yu X."/>
            <person name="Liu D.K."/>
            <person name="Tu X.D."/>
            <person name="Liu B."/>
            <person name="Hao Y."/>
            <person name="Liao X.Y."/>
            <person name="Jiang Y.T."/>
            <person name="Sun W.H."/>
            <person name="Chen J."/>
            <person name="Chen Y.Q."/>
            <person name="Ai Y."/>
            <person name="Zhai J.W."/>
            <person name="Wu S.S."/>
            <person name="Zhou Z."/>
            <person name="Hsiao Y.Y."/>
            <person name="Wu W.L."/>
            <person name="Chen Y.Y."/>
            <person name="Lin Y.F."/>
            <person name="Hsu J.L."/>
            <person name="Li C.Y."/>
            <person name="Wang Z.W."/>
            <person name="Zhao X."/>
            <person name="Zhong W.Y."/>
            <person name="Ma X.K."/>
            <person name="Ma L."/>
            <person name="Huang J."/>
            <person name="Chen G.Z."/>
            <person name="Huang M.Z."/>
            <person name="Huang L."/>
            <person name="Peng D.H."/>
            <person name="Luo Y.B."/>
            <person name="Zou S.Q."/>
            <person name="Chen S.P."/>
            <person name="Lan S."/>
            <person name="Tsai W.C."/>
            <person name="Van de Peer Y."/>
            <person name="Liu Z.J."/>
        </authorList>
    </citation>
    <scope>NUCLEOTIDE SEQUENCE [LARGE SCALE GENOMIC DNA]</scope>
    <source>
        <strain evidence="4">Lor288</strain>
    </source>
</reference>
<comment type="caution">
    <text evidence="4">The sequence shown here is derived from an EMBL/GenBank/DDBJ whole genome shotgun (WGS) entry which is preliminary data.</text>
</comment>
<evidence type="ECO:0000256" key="1">
    <source>
        <dbReference type="ARBA" id="ARBA00007465"/>
    </source>
</evidence>
<evidence type="ECO:0000259" key="3">
    <source>
        <dbReference type="SMART" id="SM00363"/>
    </source>
</evidence>
<dbReference type="SMART" id="SM00363">
    <property type="entry name" value="S4"/>
    <property type="match status" value="1"/>
</dbReference>
<protein>
    <recommendedName>
        <fullName evidence="3">RNA-binding S4 domain-containing protein</fullName>
    </recommendedName>
</protein>
<gene>
    <name evidence="4" type="ORF">KSP40_PGU001367</name>
</gene>
<sequence>MPHSPKMRNRRRFMKRNLSLRENRNSNIKSQTTQKLPLYYGDLPIREMHRGAERRAKGGFLLNQETRSDVIPVRLHFSDSLPQARQPISHRRVCVNNGLVSITHLKVFHGDQISFQENGARTRGE</sequence>
<keyword evidence="5" id="KW-1185">Reference proteome</keyword>